<evidence type="ECO:0000313" key="8">
    <source>
        <dbReference type="EMBL" id="NSX55310.1"/>
    </source>
</evidence>
<evidence type="ECO:0000259" key="6">
    <source>
        <dbReference type="Pfam" id="PF03755"/>
    </source>
</evidence>
<dbReference type="Proteomes" id="UP000777935">
    <property type="component" value="Unassembled WGS sequence"/>
</dbReference>
<evidence type="ECO:0000259" key="7">
    <source>
        <dbReference type="Pfam" id="PF08340"/>
    </source>
</evidence>
<feature type="domain" description="Endoribonuclease YicC-like C-terminal" evidence="7">
    <location>
        <begin position="178"/>
        <end position="292"/>
    </location>
</feature>
<gene>
    <name evidence="8" type="ORF">HRQ87_10905</name>
</gene>
<protein>
    <submittedName>
        <fullName evidence="8">YicC family protein</fullName>
    </submittedName>
</protein>
<evidence type="ECO:0000256" key="1">
    <source>
        <dbReference type="ARBA" id="ARBA00001968"/>
    </source>
</evidence>
<dbReference type="InterPro" id="IPR005229">
    <property type="entry name" value="YicC/YloC-like"/>
</dbReference>
<dbReference type="NCBIfam" id="TIGR00255">
    <property type="entry name" value="YicC/YloC family endoribonuclease"/>
    <property type="match status" value="1"/>
</dbReference>
<evidence type="ECO:0000256" key="5">
    <source>
        <dbReference type="ARBA" id="ARBA00035648"/>
    </source>
</evidence>
<evidence type="ECO:0000256" key="3">
    <source>
        <dbReference type="ARBA" id="ARBA00022759"/>
    </source>
</evidence>
<reference evidence="8 9" key="1">
    <citation type="submission" date="2020-06" db="EMBL/GenBank/DDBJ databases">
        <title>Sulfitobacter algicola sp. nov., isolated from green algae.</title>
        <authorList>
            <person name="Wang C."/>
        </authorList>
    </citation>
    <scope>NUCLEOTIDE SEQUENCE [LARGE SCALE GENOMIC DNA]</scope>
    <source>
        <strain evidence="8 9">1151</strain>
    </source>
</reference>
<dbReference type="Pfam" id="PF03755">
    <property type="entry name" value="YicC-like_N"/>
    <property type="match status" value="1"/>
</dbReference>
<name>A0ABX2ISL7_9RHOB</name>
<comment type="cofactor">
    <cofactor evidence="1">
        <name>a divalent metal cation</name>
        <dbReference type="ChEBI" id="CHEBI:60240"/>
    </cofactor>
</comment>
<comment type="similarity">
    <text evidence="5">Belongs to the YicC/YloC family.</text>
</comment>
<comment type="caution">
    <text evidence="8">The sequence shown here is derived from an EMBL/GenBank/DDBJ whole genome shotgun (WGS) entry which is preliminary data.</text>
</comment>
<evidence type="ECO:0000256" key="2">
    <source>
        <dbReference type="ARBA" id="ARBA00022722"/>
    </source>
</evidence>
<dbReference type="RefSeq" id="WP_174138197.1">
    <property type="nucleotide sequence ID" value="NZ_JABUFE010000005.1"/>
</dbReference>
<sequence>MTGFAAKTGEGQGYAWQWDIRGVNAKGFDLRLRIPDWIEGLEQSIKATASKKMVRGSININLRLTRDEATVPIEINTDQLNKLLDAIAHIEAQANRADVPLANVSAFDLLQHKSVYQAVAQTSDTTQLKALLLEDFKPVLDDFLNARQSEGAALQHVLENHITQIATLTDQAAIAAKARQGDAAEALKTALARVLENTDNVDEARVTQELALLAVKADITEEIDRLKAHVDAARDLLAADGPVGRKLDFLSQEFNREANTLCSKSGSVDLTRIGLDLKAVIDQMREQVQNVE</sequence>
<dbReference type="Pfam" id="PF08340">
    <property type="entry name" value="YicC-like_C"/>
    <property type="match status" value="1"/>
</dbReference>
<dbReference type="PANTHER" id="PTHR30636:SF3">
    <property type="entry name" value="UPF0701 PROTEIN YICC"/>
    <property type="match status" value="1"/>
</dbReference>
<keyword evidence="2" id="KW-0540">Nuclease</keyword>
<dbReference type="EMBL" id="JABUFE010000005">
    <property type="protein sequence ID" value="NSX55310.1"/>
    <property type="molecule type" value="Genomic_DNA"/>
</dbReference>
<keyword evidence="9" id="KW-1185">Reference proteome</keyword>
<evidence type="ECO:0000313" key="9">
    <source>
        <dbReference type="Proteomes" id="UP000777935"/>
    </source>
</evidence>
<dbReference type="InterPro" id="IPR013551">
    <property type="entry name" value="YicC-like_C"/>
</dbReference>
<keyword evidence="4" id="KW-0378">Hydrolase</keyword>
<evidence type="ECO:0000256" key="4">
    <source>
        <dbReference type="ARBA" id="ARBA00022801"/>
    </source>
</evidence>
<feature type="domain" description="Endoribonuclease YicC-like N-terminal" evidence="6">
    <location>
        <begin position="1"/>
        <end position="155"/>
    </location>
</feature>
<dbReference type="PANTHER" id="PTHR30636">
    <property type="entry name" value="UPF0701 PROTEIN YICC"/>
    <property type="match status" value="1"/>
</dbReference>
<keyword evidence="3" id="KW-0255">Endonuclease</keyword>
<organism evidence="8 9">
    <name type="scientific">Parasulfitobacter algicola</name>
    <dbReference type="NCBI Taxonomy" id="2614809"/>
    <lineage>
        <taxon>Bacteria</taxon>
        <taxon>Pseudomonadati</taxon>
        <taxon>Pseudomonadota</taxon>
        <taxon>Alphaproteobacteria</taxon>
        <taxon>Rhodobacterales</taxon>
        <taxon>Roseobacteraceae</taxon>
        <taxon>Parasulfitobacter</taxon>
    </lineage>
</organism>
<proteinExistence type="inferred from homology"/>
<dbReference type="InterPro" id="IPR013527">
    <property type="entry name" value="YicC-like_N"/>
</dbReference>
<accession>A0ABX2ISL7</accession>